<dbReference type="GO" id="GO:0030257">
    <property type="term" value="C:type III protein secretion system complex"/>
    <property type="evidence" value="ECO:0007669"/>
    <property type="project" value="InterPro"/>
</dbReference>
<evidence type="ECO:0000256" key="6">
    <source>
        <dbReference type="ARBA" id="ARBA00022927"/>
    </source>
</evidence>
<comment type="subcellular location">
    <subcellularLocation>
        <location evidence="1">Cytoplasm</location>
    </subcellularLocation>
</comment>
<dbReference type="Pfam" id="PF00006">
    <property type="entry name" value="ATP-synt_ab"/>
    <property type="match status" value="1"/>
</dbReference>
<dbReference type="PANTHER" id="PTHR15184">
    <property type="entry name" value="ATP SYNTHASE"/>
    <property type="match status" value="1"/>
</dbReference>
<feature type="domain" description="AAA+ ATPase" evidence="9">
    <location>
        <begin position="171"/>
        <end position="345"/>
    </location>
</feature>
<dbReference type="EMBL" id="FOAN01000015">
    <property type="protein sequence ID" value="SEM58967.1"/>
    <property type="molecule type" value="Genomic_DNA"/>
</dbReference>
<dbReference type="RefSeq" id="WP_091842584.1">
    <property type="nucleotide sequence ID" value="NZ_FOAN01000015.1"/>
</dbReference>
<keyword evidence="6" id="KW-0653">Protein transport</keyword>
<evidence type="ECO:0000256" key="1">
    <source>
        <dbReference type="ARBA" id="ARBA00004496"/>
    </source>
</evidence>
<dbReference type="STRING" id="1036779.SAMN04515666_11512"/>
<dbReference type="GO" id="GO:0005524">
    <property type="term" value="F:ATP binding"/>
    <property type="evidence" value="ECO:0007669"/>
    <property type="project" value="UniProtKB-KW"/>
</dbReference>
<dbReference type="GO" id="GO:0008564">
    <property type="term" value="F:protein-exporting ATPase activity"/>
    <property type="evidence" value="ECO:0007669"/>
    <property type="project" value="UniProtKB-EC"/>
</dbReference>
<dbReference type="SUPFAM" id="SSF52540">
    <property type="entry name" value="P-loop containing nucleoside triphosphate hydrolases"/>
    <property type="match status" value="1"/>
</dbReference>
<dbReference type="PANTHER" id="PTHR15184:SF9">
    <property type="entry name" value="SPI-1 TYPE 3 SECRETION SYSTEM ATPASE"/>
    <property type="match status" value="1"/>
</dbReference>
<evidence type="ECO:0000313" key="10">
    <source>
        <dbReference type="EMBL" id="SEM58967.1"/>
    </source>
</evidence>
<keyword evidence="5" id="KW-0067">ATP-binding</keyword>
<accession>A0A1H7ZNE1</accession>
<evidence type="ECO:0000256" key="8">
    <source>
        <dbReference type="ARBA" id="ARBA00034006"/>
    </source>
</evidence>
<dbReference type="Pfam" id="PF02874">
    <property type="entry name" value="ATP-synt_ab_N"/>
    <property type="match status" value="1"/>
</dbReference>
<dbReference type="Pfam" id="PF18269">
    <property type="entry name" value="T3SS_ATPase_C"/>
    <property type="match status" value="1"/>
</dbReference>
<gene>
    <name evidence="10" type="ORF">SAMN04515666_11512</name>
</gene>
<keyword evidence="11" id="KW-1185">Reference proteome</keyword>
<dbReference type="OrthoDB" id="9801639at2"/>
<evidence type="ECO:0000256" key="7">
    <source>
        <dbReference type="ARBA" id="ARBA00022967"/>
    </source>
</evidence>
<dbReference type="Proteomes" id="UP000199664">
    <property type="component" value="Unassembled WGS sequence"/>
</dbReference>
<evidence type="ECO:0000313" key="11">
    <source>
        <dbReference type="Proteomes" id="UP000199664"/>
    </source>
</evidence>
<organism evidence="10 11">
    <name type="scientific">Bosea lupini</name>
    <dbReference type="NCBI Taxonomy" id="1036779"/>
    <lineage>
        <taxon>Bacteria</taxon>
        <taxon>Pseudomonadati</taxon>
        <taxon>Pseudomonadota</taxon>
        <taxon>Alphaproteobacteria</taxon>
        <taxon>Hyphomicrobiales</taxon>
        <taxon>Boseaceae</taxon>
        <taxon>Bosea</taxon>
    </lineage>
</organism>
<dbReference type="InterPro" id="IPR003593">
    <property type="entry name" value="AAA+_ATPase"/>
</dbReference>
<evidence type="ECO:0000256" key="4">
    <source>
        <dbReference type="ARBA" id="ARBA00022741"/>
    </source>
</evidence>
<dbReference type="AlphaFoldDB" id="A0A1H7ZNE1"/>
<keyword evidence="3" id="KW-0963">Cytoplasm</keyword>
<dbReference type="SMART" id="SM00382">
    <property type="entry name" value="AAA"/>
    <property type="match status" value="1"/>
</dbReference>
<proteinExistence type="predicted"/>
<sequence length="449" mass="47856">MTTVPTTGLERLDGALLSLRDRLGQVQPRPPKGKVQRALGVTIHASLRDVRLGEICELRDPASGFVVLAEVVGLQDGCAILTPIGDLDGLSTETEVVSTGEVLLAPVGQGLLGRVIDATGTPLDGAGWPRGALAGFRPVHAPPPPPLARDLIEAPLQLGLRAIDGLLGCARGQRLGIFGPAGAGKSSLLADIVAGTEADVIVLALVGERGREVRETLQRRLSPAARARTVAIVATSDRPALERVKAAHVATTIAEYFRDTGQHVLLLMDSVTRFARAQRELGLAAGEPPTRRGFPPSLFAALPRLLERAGPGQGGSITGIYTVLTEGEAEIDPIAEEVMALLDGHIVLSSELAQQNHFPAIDVLKSRSRLMSTVAPQQQLADAQRMRELLTRHAEVELLVRVGEYEPGSDSLADEALARVDGIRAFLRQPSGEQDTLERTRQRMREVLT</sequence>
<name>A0A1H7ZNE1_9HYPH</name>
<evidence type="ECO:0000256" key="2">
    <source>
        <dbReference type="ARBA" id="ARBA00022448"/>
    </source>
</evidence>
<dbReference type="CDD" id="cd01136">
    <property type="entry name" value="ATPase_flagellum-secretory_path_III"/>
    <property type="match status" value="1"/>
</dbReference>
<dbReference type="GO" id="GO:0005737">
    <property type="term" value="C:cytoplasm"/>
    <property type="evidence" value="ECO:0007669"/>
    <property type="project" value="UniProtKB-SubCell"/>
</dbReference>
<dbReference type="InterPro" id="IPR020003">
    <property type="entry name" value="ATPase_a/bsu_AS"/>
</dbReference>
<keyword evidence="7" id="KW-1278">Translocase</keyword>
<dbReference type="InterPro" id="IPR027417">
    <property type="entry name" value="P-loop_NTPase"/>
</dbReference>
<dbReference type="InterPro" id="IPR004100">
    <property type="entry name" value="ATPase_F1/V1/A1_a/bsu_N"/>
</dbReference>
<evidence type="ECO:0000256" key="5">
    <source>
        <dbReference type="ARBA" id="ARBA00022840"/>
    </source>
</evidence>
<dbReference type="InterPro" id="IPR005714">
    <property type="entry name" value="ATPase_T3SS_FliI/YscN"/>
</dbReference>
<keyword evidence="4" id="KW-0547">Nucleotide-binding</keyword>
<dbReference type="GO" id="GO:0030254">
    <property type="term" value="P:protein secretion by the type III secretion system"/>
    <property type="evidence" value="ECO:0007669"/>
    <property type="project" value="InterPro"/>
</dbReference>
<dbReference type="NCBIfam" id="TIGR01026">
    <property type="entry name" value="fliI_yscN"/>
    <property type="match status" value="1"/>
</dbReference>
<dbReference type="GO" id="GO:0046933">
    <property type="term" value="F:proton-transporting ATP synthase activity, rotational mechanism"/>
    <property type="evidence" value="ECO:0007669"/>
    <property type="project" value="TreeGrafter"/>
</dbReference>
<dbReference type="Gene3D" id="3.40.50.12240">
    <property type="match status" value="1"/>
</dbReference>
<dbReference type="InterPro" id="IPR050053">
    <property type="entry name" value="ATPase_alpha/beta_chains"/>
</dbReference>
<comment type="catalytic activity">
    <reaction evidence="8">
        <text>ATP + H2O + cellular proteinSide 1 = ADP + phosphate + cellular proteinSide 2.</text>
        <dbReference type="EC" id="7.4.2.8"/>
    </reaction>
</comment>
<dbReference type="FunFam" id="3.40.50.12240:FF:000002">
    <property type="entry name" value="Flagellum-specific ATP synthase FliI"/>
    <property type="match status" value="1"/>
</dbReference>
<dbReference type="PROSITE" id="PS00152">
    <property type="entry name" value="ATPASE_ALPHA_BETA"/>
    <property type="match status" value="1"/>
</dbReference>
<reference evidence="11" key="1">
    <citation type="submission" date="2016-10" db="EMBL/GenBank/DDBJ databases">
        <authorList>
            <person name="Varghese N."/>
            <person name="Submissions S."/>
        </authorList>
    </citation>
    <scope>NUCLEOTIDE SEQUENCE [LARGE SCALE GENOMIC DNA]</scope>
    <source>
        <strain evidence="11">LMG 26383,CCUG 61248,R- 45681</strain>
    </source>
</reference>
<evidence type="ECO:0000259" key="9">
    <source>
        <dbReference type="SMART" id="SM00382"/>
    </source>
</evidence>
<protein>
    <submittedName>
        <fullName evidence="10">ATP synthase in type III secretion protein N</fullName>
    </submittedName>
</protein>
<dbReference type="InterPro" id="IPR000194">
    <property type="entry name" value="ATPase_F1/V1/A1_a/bsu_nucl-bd"/>
</dbReference>
<evidence type="ECO:0000256" key="3">
    <source>
        <dbReference type="ARBA" id="ARBA00022490"/>
    </source>
</evidence>
<dbReference type="InterPro" id="IPR040627">
    <property type="entry name" value="T3SS_ATPase_C"/>
</dbReference>
<keyword evidence="2" id="KW-0813">Transport</keyword>
<dbReference type="GO" id="GO:0016887">
    <property type="term" value="F:ATP hydrolysis activity"/>
    <property type="evidence" value="ECO:0007669"/>
    <property type="project" value="InterPro"/>
</dbReference>